<accession>A0A9N9QQ04</accession>
<name>A0A9N9QQ04_9CUCU</name>
<protein>
    <submittedName>
        <fullName evidence="1">Uncharacterized protein</fullName>
    </submittedName>
</protein>
<dbReference type="EMBL" id="OU892281">
    <property type="protein sequence ID" value="CAG9769081.1"/>
    <property type="molecule type" value="Genomic_DNA"/>
</dbReference>
<keyword evidence="2" id="KW-1185">Reference proteome</keyword>
<sequence length="135" mass="14760">MSLENATGAVIPPNFKVFKIDGSFAYNGGQHRHSDGKRTFHVIQMVVFQRGGQRTDEVLHTVKLNPESTLKVPDVLNQLLLPKIPKVIGKHMTGNSLIEMRLESGLMAGGSISKVIDGKAYGKGMRAHKITLQAI</sequence>
<dbReference type="Proteomes" id="UP001152799">
    <property type="component" value="Chromosome 5"/>
</dbReference>
<proteinExistence type="predicted"/>
<organism evidence="1 2">
    <name type="scientific">Ceutorhynchus assimilis</name>
    <name type="common">cabbage seed weevil</name>
    <dbReference type="NCBI Taxonomy" id="467358"/>
    <lineage>
        <taxon>Eukaryota</taxon>
        <taxon>Metazoa</taxon>
        <taxon>Ecdysozoa</taxon>
        <taxon>Arthropoda</taxon>
        <taxon>Hexapoda</taxon>
        <taxon>Insecta</taxon>
        <taxon>Pterygota</taxon>
        <taxon>Neoptera</taxon>
        <taxon>Endopterygota</taxon>
        <taxon>Coleoptera</taxon>
        <taxon>Polyphaga</taxon>
        <taxon>Cucujiformia</taxon>
        <taxon>Curculionidae</taxon>
        <taxon>Ceutorhynchinae</taxon>
        <taxon>Ceutorhynchus</taxon>
    </lineage>
</organism>
<reference evidence="1" key="1">
    <citation type="submission" date="2022-01" db="EMBL/GenBank/DDBJ databases">
        <authorList>
            <person name="King R."/>
        </authorList>
    </citation>
    <scope>NUCLEOTIDE SEQUENCE</scope>
</reference>
<dbReference type="AlphaFoldDB" id="A0A9N9QQ04"/>
<evidence type="ECO:0000313" key="1">
    <source>
        <dbReference type="EMBL" id="CAG9769081.1"/>
    </source>
</evidence>
<gene>
    <name evidence="1" type="ORF">CEUTPL_LOCUS9597</name>
</gene>
<evidence type="ECO:0000313" key="2">
    <source>
        <dbReference type="Proteomes" id="UP001152799"/>
    </source>
</evidence>